<dbReference type="InterPro" id="IPR036249">
    <property type="entry name" value="Thioredoxin-like_sf"/>
</dbReference>
<dbReference type="GO" id="GO:0016740">
    <property type="term" value="F:transferase activity"/>
    <property type="evidence" value="ECO:0007669"/>
    <property type="project" value="UniProtKB-KW"/>
</dbReference>
<reference evidence="2" key="1">
    <citation type="submission" date="2017-08" db="EMBL/GenBank/DDBJ databases">
        <authorList>
            <person name="Polle J.E."/>
            <person name="Barry K."/>
            <person name="Cushman J."/>
            <person name="Schmutz J."/>
            <person name="Tran D."/>
            <person name="Hathwaick L.T."/>
            <person name="Yim W.C."/>
            <person name="Jenkins J."/>
            <person name="Mckie-Krisberg Z.M."/>
            <person name="Prochnik S."/>
            <person name="Lindquist E."/>
            <person name="Dockter R.B."/>
            <person name="Adam C."/>
            <person name="Molina H."/>
            <person name="Bunkerborg J."/>
            <person name="Jin E."/>
            <person name="Buchheim M."/>
            <person name="Magnuson J."/>
        </authorList>
    </citation>
    <scope>NUCLEOTIDE SEQUENCE</scope>
    <source>
        <strain evidence="2">CCAP 19/18</strain>
    </source>
</reference>
<keyword evidence="3" id="KW-1185">Reference proteome</keyword>
<dbReference type="PANTHER" id="PTHR44750">
    <property type="entry name" value="GLUTATHIONE S-TRANSFERASE T1-RELATED"/>
    <property type="match status" value="1"/>
</dbReference>
<proteinExistence type="predicted"/>
<evidence type="ECO:0000313" key="2">
    <source>
        <dbReference type="EMBL" id="KAF5828408.1"/>
    </source>
</evidence>
<comment type="caution">
    <text evidence="2">The sequence shown here is derived from an EMBL/GenBank/DDBJ whole genome shotgun (WGS) entry which is preliminary data.</text>
</comment>
<organism evidence="2 3">
    <name type="scientific">Dunaliella salina</name>
    <name type="common">Green alga</name>
    <name type="synonym">Protococcus salinus</name>
    <dbReference type="NCBI Taxonomy" id="3046"/>
    <lineage>
        <taxon>Eukaryota</taxon>
        <taxon>Viridiplantae</taxon>
        <taxon>Chlorophyta</taxon>
        <taxon>core chlorophytes</taxon>
        <taxon>Chlorophyceae</taxon>
        <taxon>CS clade</taxon>
        <taxon>Chlamydomonadales</taxon>
        <taxon>Dunaliellaceae</taxon>
        <taxon>Dunaliella</taxon>
    </lineage>
</organism>
<dbReference type="InterPro" id="IPR004045">
    <property type="entry name" value="Glutathione_S-Trfase_N"/>
</dbReference>
<dbReference type="Proteomes" id="UP000815325">
    <property type="component" value="Unassembled WGS sequence"/>
</dbReference>
<dbReference type="Pfam" id="PF02798">
    <property type="entry name" value="GST_N"/>
    <property type="match status" value="1"/>
</dbReference>
<dbReference type="InterPro" id="IPR036282">
    <property type="entry name" value="Glutathione-S-Trfase_C_sf"/>
</dbReference>
<dbReference type="SUPFAM" id="SSF52833">
    <property type="entry name" value="Thioredoxin-like"/>
    <property type="match status" value="1"/>
</dbReference>
<dbReference type="EMBL" id="MU070307">
    <property type="protein sequence ID" value="KAF5828408.1"/>
    <property type="molecule type" value="Genomic_DNA"/>
</dbReference>
<name>A0ABQ7G1C9_DUNSA</name>
<dbReference type="Gene3D" id="3.40.30.10">
    <property type="entry name" value="Glutaredoxin"/>
    <property type="match status" value="1"/>
</dbReference>
<keyword evidence="2" id="KW-0808">Transferase</keyword>
<sequence length="183" mass="19931">MDSKLYFDFMSQPSRACLLFCRVNGLPVKEFPTPIHKGATRTPEFRELNPLGKVPLLEAGNLRLPESGAILTYLAHAFLGQKEGDSGLPWPVVSAIHWHHSTIRAGSAQLVFNLGAIPLGQQVDEAAAKKALAVLKQSLGTLQDFWLRDGPFIAGEAKPSIADMQAACELEQLMLLNKVSLSN</sequence>
<evidence type="ECO:0000259" key="1">
    <source>
        <dbReference type="PROSITE" id="PS50404"/>
    </source>
</evidence>
<dbReference type="SUPFAM" id="SSF47616">
    <property type="entry name" value="GST C-terminal domain-like"/>
    <property type="match status" value="1"/>
</dbReference>
<accession>A0ABQ7G1C9</accession>
<feature type="domain" description="GST N-terminal" evidence="1">
    <location>
        <begin position="1"/>
        <end position="82"/>
    </location>
</feature>
<gene>
    <name evidence="2" type="ORF">DUNSADRAFT_17658</name>
</gene>
<dbReference type="InterPro" id="IPR043377">
    <property type="entry name" value="GSTT1/2/3"/>
</dbReference>
<dbReference type="PANTHER" id="PTHR44750:SF1">
    <property type="entry name" value="GLUTATHIONE S-TRANSFERASE T1-RELATED"/>
    <property type="match status" value="1"/>
</dbReference>
<dbReference type="Gene3D" id="1.20.1050.10">
    <property type="match status" value="1"/>
</dbReference>
<evidence type="ECO:0000313" key="3">
    <source>
        <dbReference type="Proteomes" id="UP000815325"/>
    </source>
</evidence>
<protein>
    <submittedName>
        <fullName evidence="2">Glutathione transferase</fullName>
    </submittedName>
</protein>
<dbReference type="PROSITE" id="PS50404">
    <property type="entry name" value="GST_NTER"/>
    <property type="match status" value="1"/>
</dbReference>